<dbReference type="Gene3D" id="3.40.50.11350">
    <property type="match status" value="1"/>
</dbReference>
<sequence>MIQKYKEVNDSFSYWKLIFHLGCDSGFYSEFNNMVLAMIYCLKSQIRFSMYSADANFGYKDGWQDYFLPFCEEVNDKFHHKYNARTEDPWFSVHGLARWEYLLWRLKHKHTYLTFDLFCKFRQVSCARIEYSIPQLELKGDLRTVAHEIIKMIYRFNPETLSEIRKLIQPLDLPDKYIGFHIRGGDKFTEHELLQCSAYIDKAEKLSSLRKAFVSTDDYGVIEELKKNYPQWYFYSLTEHSERGYFYSEFQSQDKESKKKDLIKLFASMEILRASELFIGTFSSNMGMFLGMCMEKERVYGVDFDEWLLW</sequence>
<dbReference type="PANTHER" id="PTHR13132:SF29">
    <property type="entry name" value="ALPHA-(1,6)-FUCOSYLTRANSFERASE"/>
    <property type="match status" value="1"/>
</dbReference>
<keyword evidence="2" id="KW-1185">Reference proteome</keyword>
<dbReference type="AlphaFoldDB" id="A0A7G1HVA6"/>
<gene>
    <name evidence="1" type="ORF">Cop2CBH44_04610</name>
</gene>
<dbReference type="GO" id="GO:0006487">
    <property type="term" value="P:protein N-linked glycosylation"/>
    <property type="evidence" value="ECO:0007669"/>
    <property type="project" value="TreeGrafter"/>
</dbReference>
<dbReference type="EMBL" id="AP023322">
    <property type="protein sequence ID" value="BCI62108.1"/>
    <property type="molecule type" value="Genomic_DNA"/>
</dbReference>
<dbReference type="RefSeq" id="WP_200755488.1">
    <property type="nucleotide sequence ID" value="NZ_AP023322.1"/>
</dbReference>
<dbReference type="GO" id="GO:0046921">
    <property type="term" value="F:alpha-(1-&gt;6)-fucosyltransferase activity"/>
    <property type="evidence" value="ECO:0007669"/>
    <property type="project" value="TreeGrafter"/>
</dbReference>
<dbReference type="Proteomes" id="UP000594042">
    <property type="component" value="Chromosome"/>
</dbReference>
<evidence type="ECO:0000313" key="2">
    <source>
        <dbReference type="Proteomes" id="UP000594042"/>
    </source>
</evidence>
<evidence type="ECO:0000313" key="1">
    <source>
        <dbReference type="EMBL" id="BCI62108.1"/>
    </source>
</evidence>
<dbReference type="PANTHER" id="PTHR13132">
    <property type="entry name" value="ALPHA- 1,6 -FUCOSYLTRANSFERASE"/>
    <property type="match status" value="1"/>
</dbReference>
<proteinExistence type="predicted"/>
<reference evidence="2" key="1">
    <citation type="submission" date="2020-07" db="EMBL/GenBank/DDBJ databases">
        <title>Complete genome sequencing of Coprobacter sp. strain 2CBH44.</title>
        <authorList>
            <person name="Sakamoto M."/>
            <person name="Murakami T."/>
            <person name="Mori H."/>
        </authorList>
    </citation>
    <scope>NUCLEOTIDE SEQUENCE [LARGE SCALE GENOMIC DNA]</scope>
    <source>
        <strain evidence="2">2CBH44</strain>
    </source>
</reference>
<name>A0A7G1HVA6_9BACT</name>
<evidence type="ECO:0008006" key="3">
    <source>
        <dbReference type="Google" id="ProtNLM"/>
    </source>
</evidence>
<organism evidence="1 2">
    <name type="scientific">Coprobacter secundus subsp. similis</name>
    <dbReference type="NCBI Taxonomy" id="2751153"/>
    <lineage>
        <taxon>Bacteria</taxon>
        <taxon>Pseudomonadati</taxon>
        <taxon>Bacteroidota</taxon>
        <taxon>Bacteroidia</taxon>
        <taxon>Bacteroidales</taxon>
        <taxon>Barnesiellaceae</taxon>
        <taxon>Coprobacter</taxon>
    </lineage>
</organism>
<accession>A0A7G1HVA6</accession>
<dbReference type="KEGG" id="copr:Cop2CBH44_04610"/>
<protein>
    <recommendedName>
        <fullName evidence="3">Glycosyl transferase</fullName>
    </recommendedName>
</protein>